<accession>U1PVM2</accession>
<name>U1PVM2_9ACTO</name>
<organism evidence="2 3">
    <name type="scientific">Actinomyces graevenitzii F0530</name>
    <dbReference type="NCBI Taxonomy" id="1321817"/>
    <lineage>
        <taxon>Bacteria</taxon>
        <taxon>Bacillati</taxon>
        <taxon>Actinomycetota</taxon>
        <taxon>Actinomycetes</taxon>
        <taxon>Actinomycetales</taxon>
        <taxon>Actinomycetaceae</taxon>
        <taxon>Actinomyces</taxon>
    </lineage>
</organism>
<dbReference type="AntiFam" id="ANF00006">
    <property type="entry name" value="Translation of CRISPR region"/>
</dbReference>
<comment type="caution">
    <text evidence="2">The sequence shown here is derived from an EMBL/GenBank/DDBJ whole genome shotgun (WGS) entry which is preliminary data.</text>
</comment>
<reference evidence="2 3" key="1">
    <citation type="submission" date="2013-08" db="EMBL/GenBank/DDBJ databases">
        <authorList>
            <person name="Weinstock G."/>
            <person name="Sodergren E."/>
            <person name="Wylie T."/>
            <person name="Fulton L."/>
            <person name="Fulton R."/>
            <person name="Fronick C."/>
            <person name="O'Laughlin M."/>
            <person name="Godfrey J."/>
            <person name="Miner T."/>
            <person name="Herter B."/>
            <person name="Appelbaum E."/>
            <person name="Cordes M."/>
            <person name="Lek S."/>
            <person name="Wollam A."/>
            <person name="Pepin K.H."/>
            <person name="Palsikar V.B."/>
            <person name="Mitreva M."/>
            <person name="Wilson R.K."/>
        </authorList>
    </citation>
    <scope>NUCLEOTIDE SEQUENCE [LARGE SCALE GENOMIC DNA]</scope>
    <source>
        <strain evidence="2 3">F0530</strain>
    </source>
</reference>
<protein>
    <submittedName>
        <fullName evidence="2">Uncharacterized protein</fullName>
    </submittedName>
</protein>
<evidence type="ECO:0000313" key="3">
    <source>
        <dbReference type="Proteomes" id="UP000016481"/>
    </source>
</evidence>
<feature type="region of interest" description="Disordered" evidence="1">
    <location>
        <begin position="17"/>
        <end position="41"/>
    </location>
</feature>
<gene>
    <name evidence="2" type="ORF">HMPREF1978_01883</name>
</gene>
<dbReference type="EMBL" id="AWSC01000087">
    <property type="protein sequence ID" value="ERH14199.1"/>
    <property type="molecule type" value="Genomic_DNA"/>
</dbReference>
<evidence type="ECO:0000256" key="1">
    <source>
        <dbReference type="SAM" id="MobiDB-lite"/>
    </source>
</evidence>
<sequence length="41" mass="4622">MSGENLTFVLKPPYVIGSSPRERGKRRGGQRRTPGWRLIPA</sequence>
<evidence type="ECO:0000313" key="2">
    <source>
        <dbReference type="EMBL" id="ERH14199.1"/>
    </source>
</evidence>
<dbReference type="AlphaFoldDB" id="U1PVM2"/>
<dbReference type="HOGENOM" id="CLU_3264338_0_0_11"/>
<proteinExistence type="predicted"/>
<dbReference type="Proteomes" id="UP000016481">
    <property type="component" value="Unassembled WGS sequence"/>
</dbReference>